<dbReference type="InterPro" id="IPR005162">
    <property type="entry name" value="Retrotrans_gag_dom"/>
</dbReference>
<dbReference type="EMBL" id="PKPP01006651">
    <property type="protein sequence ID" value="PWA55821.1"/>
    <property type="molecule type" value="Genomic_DNA"/>
</dbReference>
<proteinExistence type="predicted"/>
<sequence length="156" mass="18054">MMTNITRTVRGWLSSGIRARLPEELMVIVPVSGDSVNKDGNGGRYSNDIKVDIPEYDGKLDPDEFVEWLRTVELHERRGKEKIQTWLKMKEKRKQKFLPSYYIQASFSQLHSLRQGTCTAEDYSREFEYLLMKCDNPEDDPQTLDVGSICLLDECA</sequence>
<name>A0A2U1M3J1_ARTAN</name>
<dbReference type="OrthoDB" id="10561870at2759"/>
<dbReference type="PANTHER" id="PTHR35046">
    <property type="entry name" value="ZINC KNUCKLE (CCHC-TYPE) FAMILY PROTEIN"/>
    <property type="match status" value="1"/>
</dbReference>
<reference evidence="2 3" key="1">
    <citation type="journal article" date="2018" name="Mol. Plant">
        <title>The genome of Artemisia annua provides insight into the evolution of Asteraceae family and artemisinin biosynthesis.</title>
        <authorList>
            <person name="Shen Q."/>
            <person name="Zhang L."/>
            <person name="Liao Z."/>
            <person name="Wang S."/>
            <person name="Yan T."/>
            <person name="Shi P."/>
            <person name="Liu M."/>
            <person name="Fu X."/>
            <person name="Pan Q."/>
            <person name="Wang Y."/>
            <person name="Lv Z."/>
            <person name="Lu X."/>
            <person name="Zhang F."/>
            <person name="Jiang W."/>
            <person name="Ma Y."/>
            <person name="Chen M."/>
            <person name="Hao X."/>
            <person name="Li L."/>
            <person name="Tang Y."/>
            <person name="Lv G."/>
            <person name="Zhou Y."/>
            <person name="Sun X."/>
            <person name="Brodelius P.E."/>
            <person name="Rose J.K.C."/>
            <person name="Tang K."/>
        </authorList>
    </citation>
    <scope>NUCLEOTIDE SEQUENCE [LARGE SCALE GENOMIC DNA]</scope>
    <source>
        <strain evidence="3">cv. Huhao1</strain>
        <tissue evidence="2">Leaf</tissue>
    </source>
</reference>
<evidence type="ECO:0000313" key="2">
    <source>
        <dbReference type="EMBL" id="PWA55821.1"/>
    </source>
</evidence>
<accession>A0A2U1M3J1</accession>
<comment type="caution">
    <text evidence="2">The sequence shown here is derived from an EMBL/GenBank/DDBJ whole genome shotgun (WGS) entry which is preliminary data.</text>
</comment>
<evidence type="ECO:0000259" key="1">
    <source>
        <dbReference type="Pfam" id="PF03732"/>
    </source>
</evidence>
<dbReference type="AlphaFoldDB" id="A0A2U1M3J1"/>
<organism evidence="2 3">
    <name type="scientific">Artemisia annua</name>
    <name type="common">Sweet wormwood</name>
    <dbReference type="NCBI Taxonomy" id="35608"/>
    <lineage>
        <taxon>Eukaryota</taxon>
        <taxon>Viridiplantae</taxon>
        <taxon>Streptophyta</taxon>
        <taxon>Embryophyta</taxon>
        <taxon>Tracheophyta</taxon>
        <taxon>Spermatophyta</taxon>
        <taxon>Magnoliopsida</taxon>
        <taxon>eudicotyledons</taxon>
        <taxon>Gunneridae</taxon>
        <taxon>Pentapetalae</taxon>
        <taxon>asterids</taxon>
        <taxon>campanulids</taxon>
        <taxon>Asterales</taxon>
        <taxon>Asteraceae</taxon>
        <taxon>Asteroideae</taxon>
        <taxon>Anthemideae</taxon>
        <taxon>Artemisiinae</taxon>
        <taxon>Artemisia</taxon>
    </lineage>
</organism>
<gene>
    <name evidence="2" type="ORF">CTI12_AA424500</name>
</gene>
<dbReference type="Proteomes" id="UP000245207">
    <property type="component" value="Unassembled WGS sequence"/>
</dbReference>
<dbReference type="PANTHER" id="PTHR35046:SF26">
    <property type="entry name" value="RNA-DIRECTED DNA POLYMERASE"/>
    <property type="match status" value="1"/>
</dbReference>
<dbReference type="Pfam" id="PF03732">
    <property type="entry name" value="Retrotrans_gag"/>
    <property type="match status" value="1"/>
</dbReference>
<feature type="domain" description="Retrotransposon gag" evidence="1">
    <location>
        <begin position="67"/>
        <end position="142"/>
    </location>
</feature>
<evidence type="ECO:0000313" key="3">
    <source>
        <dbReference type="Proteomes" id="UP000245207"/>
    </source>
</evidence>
<keyword evidence="3" id="KW-1185">Reference proteome</keyword>
<protein>
    <recommendedName>
        <fullName evidence="1">Retrotransposon gag domain-containing protein</fullName>
    </recommendedName>
</protein>